<accession>A0A6G0WVV1</accession>
<keyword evidence="1" id="KW-0378">Hydrolase</keyword>
<dbReference type="EMBL" id="VJMJ01000141">
    <property type="protein sequence ID" value="KAF0731608.1"/>
    <property type="molecule type" value="Genomic_DNA"/>
</dbReference>
<reference evidence="4 5" key="1">
    <citation type="submission" date="2019-07" db="EMBL/GenBank/DDBJ databases">
        <title>Genomics analysis of Aphanomyces spp. identifies a new class of oomycete effector associated with host adaptation.</title>
        <authorList>
            <person name="Gaulin E."/>
        </authorList>
    </citation>
    <scope>NUCLEOTIDE SEQUENCE [LARGE SCALE GENOMIC DNA]</scope>
    <source>
        <strain evidence="4 5">ATCC 201684</strain>
    </source>
</reference>
<name>A0A6G0WVV1_9STRA</name>
<feature type="region of interest" description="Disordered" evidence="2">
    <location>
        <begin position="1"/>
        <end position="28"/>
    </location>
</feature>
<evidence type="ECO:0000256" key="2">
    <source>
        <dbReference type="SAM" id="MobiDB-lite"/>
    </source>
</evidence>
<dbReference type="PANTHER" id="PTHR48070">
    <property type="entry name" value="ESTERASE OVCA2"/>
    <property type="match status" value="1"/>
</dbReference>
<dbReference type="VEuPathDB" id="FungiDB:AeMF1_014863"/>
<evidence type="ECO:0000256" key="1">
    <source>
        <dbReference type="ARBA" id="ARBA00022801"/>
    </source>
</evidence>
<organism evidence="4 5">
    <name type="scientific">Aphanomyces euteiches</name>
    <dbReference type="NCBI Taxonomy" id="100861"/>
    <lineage>
        <taxon>Eukaryota</taxon>
        <taxon>Sar</taxon>
        <taxon>Stramenopiles</taxon>
        <taxon>Oomycota</taxon>
        <taxon>Saprolegniomycetes</taxon>
        <taxon>Saprolegniales</taxon>
        <taxon>Verrucalvaceae</taxon>
        <taxon>Aphanomyces</taxon>
    </lineage>
</organism>
<dbReference type="AlphaFoldDB" id="A0A6G0WVV1"/>
<protein>
    <recommendedName>
        <fullName evidence="3">Serine hydrolase domain-containing protein</fullName>
    </recommendedName>
</protein>
<feature type="domain" description="Serine hydrolase" evidence="3">
    <location>
        <begin position="30"/>
        <end position="220"/>
    </location>
</feature>
<dbReference type="SUPFAM" id="SSF53474">
    <property type="entry name" value="alpha/beta-Hydrolases"/>
    <property type="match status" value="1"/>
</dbReference>
<dbReference type="InterPro" id="IPR005645">
    <property type="entry name" value="FSH-like_dom"/>
</dbReference>
<dbReference type="InterPro" id="IPR029058">
    <property type="entry name" value="AB_hydrolase_fold"/>
</dbReference>
<dbReference type="InterPro" id="IPR050593">
    <property type="entry name" value="LovG"/>
</dbReference>
<evidence type="ECO:0000313" key="5">
    <source>
        <dbReference type="Proteomes" id="UP000481153"/>
    </source>
</evidence>
<dbReference type="GO" id="GO:0005737">
    <property type="term" value="C:cytoplasm"/>
    <property type="evidence" value="ECO:0007669"/>
    <property type="project" value="TreeGrafter"/>
</dbReference>
<proteinExistence type="predicted"/>
<gene>
    <name evidence="4" type="ORF">Ae201684_011228</name>
</gene>
<evidence type="ECO:0000313" key="4">
    <source>
        <dbReference type="EMBL" id="KAF0731608.1"/>
    </source>
</evidence>
<dbReference type="GO" id="GO:0005634">
    <property type="term" value="C:nucleus"/>
    <property type="evidence" value="ECO:0007669"/>
    <property type="project" value="TreeGrafter"/>
</dbReference>
<dbReference type="Pfam" id="PF03959">
    <property type="entry name" value="FSH1"/>
    <property type="match status" value="1"/>
</dbReference>
<dbReference type="GO" id="GO:0016787">
    <property type="term" value="F:hydrolase activity"/>
    <property type="evidence" value="ECO:0007669"/>
    <property type="project" value="UniProtKB-KW"/>
</dbReference>
<sequence length="240" mass="26164">MGCNSSRSATEAVTKPTPPVSKEPAPSTPNQIRVLCLHGFRTSTSVMKVQVADFLHAFDPSEVHVTFLNAPYPASGPAYDDVGEFFGKDGPYYEWWNVDDSKYGGWKKSLEYLQEQVQARGPFDVIVGFSQGATMATLLAAYYQAQGVIPFKAVVLVCGLVPIDGMPSDVFEINMPSIHVLGESDPVFDLGQALVDVYASTPSRHVFKHPDGHKFPAATHSKGIFDQVATILRTLCPKPE</sequence>
<dbReference type="Proteomes" id="UP000481153">
    <property type="component" value="Unassembled WGS sequence"/>
</dbReference>
<dbReference type="Gene3D" id="3.40.50.1820">
    <property type="entry name" value="alpha/beta hydrolase"/>
    <property type="match status" value="1"/>
</dbReference>
<dbReference type="PANTHER" id="PTHR48070:SF6">
    <property type="entry name" value="ESTERASE OVCA2"/>
    <property type="match status" value="1"/>
</dbReference>
<comment type="caution">
    <text evidence="4">The sequence shown here is derived from an EMBL/GenBank/DDBJ whole genome shotgun (WGS) entry which is preliminary data.</text>
</comment>
<evidence type="ECO:0000259" key="3">
    <source>
        <dbReference type="Pfam" id="PF03959"/>
    </source>
</evidence>
<keyword evidence="5" id="KW-1185">Reference proteome</keyword>
<feature type="compositionally biased region" description="Polar residues" evidence="2">
    <location>
        <begin position="1"/>
        <end position="11"/>
    </location>
</feature>